<evidence type="ECO:0000256" key="10">
    <source>
        <dbReference type="ARBA" id="ARBA00022840"/>
    </source>
</evidence>
<protein>
    <recommendedName>
        <fullName evidence="4">isoleucine--tRNA ligase</fullName>
        <ecNumber evidence="4">6.1.1.5</ecNumber>
    </recommendedName>
</protein>
<dbReference type="GO" id="GO:0000049">
    <property type="term" value="F:tRNA binding"/>
    <property type="evidence" value="ECO:0007669"/>
    <property type="project" value="InterPro"/>
</dbReference>
<keyword evidence="9" id="KW-0862">Zinc</keyword>
<dbReference type="InterPro" id="IPR009008">
    <property type="entry name" value="Val/Leu/Ile-tRNA-synth_edit"/>
</dbReference>
<dbReference type="Pfam" id="PF19302">
    <property type="entry name" value="DUF5915"/>
    <property type="match status" value="1"/>
</dbReference>
<evidence type="ECO:0000256" key="4">
    <source>
        <dbReference type="ARBA" id="ARBA00013165"/>
    </source>
</evidence>
<dbReference type="SUPFAM" id="SSF52374">
    <property type="entry name" value="Nucleotidylyl transferase"/>
    <property type="match status" value="1"/>
</dbReference>
<evidence type="ECO:0000256" key="6">
    <source>
        <dbReference type="ARBA" id="ARBA00022598"/>
    </source>
</evidence>
<feature type="domain" description="Methionyl/Valyl/Leucyl/Isoleucyl-tRNA synthetase anticodon-binding" evidence="16">
    <location>
        <begin position="1086"/>
        <end position="1237"/>
    </location>
</feature>
<comment type="catalytic activity">
    <reaction evidence="14">
        <text>tRNA(Ile) + L-isoleucine + ATP = L-isoleucyl-tRNA(Ile) + AMP + diphosphate</text>
        <dbReference type="Rhea" id="RHEA:11060"/>
        <dbReference type="Rhea" id="RHEA-COMP:9666"/>
        <dbReference type="Rhea" id="RHEA-COMP:9695"/>
        <dbReference type="ChEBI" id="CHEBI:30616"/>
        <dbReference type="ChEBI" id="CHEBI:33019"/>
        <dbReference type="ChEBI" id="CHEBI:58045"/>
        <dbReference type="ChEBI" id="CHEBI:78442"/>
        <dbReference type="ChEBI" id="CHEBI:78528"/>
        <dbReference type="ChEBI" id="CHEBI:456215"/>
        <dbReference type="EC" id="6.1.1.5"/>
    </reaction>
</comment>
<dbReference type="PANTHER" id="PTHR42780">
    <property type="entry name" value="SOLEUCYL-TRNA SYNTHETASE"/>
    <property type="match status" value="1"/>
</dbReference>
<dbReference type="CDD" id="cd07961">
    <property type="entry name" value="Anticodon_Ia_Ile_ABEc"/>
    <property type="match status" value="1"/>
</dbReference>
<dbReference type="Pfam" id="PF00133">
    <property type="entry name" value="tRNA-synt_1"/>
    <property type="match status" value="1"/>
</dbReference>
<evidence type="ECO:0000259" key="16">
    <source>
        <dbReference type="Pfam" id="PF08264"/>
    </source>
</evidence>
<evidence type="ECO:0000256" key="5">
    <source>
        <dbReference type="ARBA" id="ARBA00022490"/>
    </source>
</evidence>
<evidence type="ECO:0000256" key="3">
    <source>
        <dbReference type="ARBA" id="ARBA00011245"/>
    </source>
</evidence>
<evidence type="ECO:0000256" key="11">
    <source>
        <dbReference type="ARBA" id="ARBA00022917"/>
    </source>
</evidence>
<keyword evidence="10" id="KW-0067">ATP-binding</keyword>
<dbReference type="GO" id="GO:0006428">
    <property type="term" value="P:isoleucyl-tRNA aminoacylation"/>
    <property type="evidence" value="ECO:0007669"/>
    <property type="project" value="InterPro"/>
</dbReference>
<dbReference type="SUPFAM" id="SSF47323">
    <property type="entry name" value="Anticodon-binding domain of a subclass of class I aminoacyl-tRNA synthetases"/>
    <property type="match status" value="1"/>
</dbReference>
<dbReference type="InterPro" id="IPR033709">
    <property type="entry name" value="Anticodon_Ile_ABEc"/>
</dbReference>
<keyword evidence="5" id="KW-0963">Cytoplasm</keyword>
<dbReference type="Gene3D" id="3.30.720.200">
    <property type="match status" value="1"/>
</dbReference>
<dbReference type="Gene3D" id="3.90.740.10">
    <property type="entry name" value="Valyl/Leucyl/Isoleucyl-tRNA synthetase, editing domain"/>
    <property type="match status" value="1"/>
</dbReference>
<evidence type="ECO:0000259" key="15">
    <source>
        <dbReference type="Pfam" id="PF00133"/>
    </source>
</evidence>
<dbReference type="EC" id="6.1.1.5" evidence="4"/>
<reference evidence="17" key="1">
    <citation type="submission" date="2019-03" db="EMBL/GenBank/DDBJ databases">
        <title>Single cell metagenomics reveals metabolic interactions within the superorganism composed of flagellate Streblomastix strix and complex community of Bacteroidetes bacteria on its surface.</title>
        <authorList>
            <person name="Treitli S.C."/>
            <person name="Kolisko M."/>
            <person name="Husnik F."/>
            <person name="Keeling P."/>
            <person name="Hampl V."/>
        </authorList>
    </citation>
    <scope>NUCLEOTIDE SEQUENCE</scope>
    <source>
        <strain evidence="17">STM</strain>
    </source>
</reference>
<comment type="caution">
    <text evidence="17">The sequence shown here is derived from an EMBL/GenBank/DDBJ whole genome shotgun (WGS) entry which is preliminary data.</text>
</comment>
<gene>
    <name evidence="17" type="ORF">EZS27_012674</name>
</gene>
<dbReference type="Gene3D" id="1.10.730.10">
    <property type="entry name" value="Isoleucyl-tRNA Synthetase, Domain 1"/>
    <property type="match status" value="1"/>
</dbReference>
<keyword evidence="6 17" id="KW-0436">Ligase</keyword>
<organism evidence="17">
    <name type="scientific">termite gut metagenome</name>
    <dbReference type="NCBI Taxonomy" id="433724"/>
    <lineage>
        <taxon>unclassified sequences</taxon>
        <taxon>metagenomes</taxon>
        <taxon>organismal metagenomes</taxon>
    </lineage>
</organism>
<dbReference type="InterPro" id="IPR009080">
    <property type="entry name" value="tRNAsynth_Ia_anticodon-bd"/>
</dbReference>
<dbReference type="Gene3D" id="3.40.50.620">
    <property type="entry name" value="HUPs"/>
    <property type="match status" value="2"/>
</dbReference>
<evidence type="ECO:0000256" key="14">
    <source>
        <dbReference type="ARBA" id="ARBA00048359"/>
    </source>
</evidence>
<keyword evidence="11" id="KW-0648">Protein biosynthesis</keyword>
<evidence type="ECO:0000256" key="2">
    <source>
        <dbReference type="ARBA" id="ARBA00004496"/>
    </source>
</evidence>
<comment type="function">
    <text evidence="13">Catalyzes the attachment of isoleucine to tRNA(Ile). As IleRS can inadvertently accommodate and process structurally similar amino acids such as valine, to avoid such errors it has two additional distinct tRNA(Ile)-dependent editing activities. One activity is designated as 'pretransfer' editing and involves the hydrolysis of activated Val-AMP. The other activity is designated 'posttransfer' editing and involves deacylation of mischarged Val-tRNA(Ile).</text>
</comment>
<comment type="subunit">
    <text evidence="3">Monomer.</text>
</comment>
<evidence type="ECO:0000313" key="17">
    <source>
        <dbReference type="EMBL" id="KAA6339386.1"/>
    </source>
</evidence>
<dbReference type="GO" id="GO:0046872">
    <property type="term" value="F:metal ion binding"/>
    <property type="evidence" value="ECO:0007669"/>
    <property type="project" value="UniProtKB-KW"/>
</dbReference>
<comment type="subcellular location">
    <subcellularLocation>
        <location evidence="2">Cytoplasm</location>
    </subcellularLocation>
</comment>
<comment type="cofactor">
    <cofactor evidence="1">
        <name>Zn(2+)</name>
        <dbReference type="ChEBI" id="CHEBI:29105"/>
    </cofactor>
</comment>
<dbReference type="GO" id="GO:0005737">
    <property type="term" value="C:cytoplasm"/>
    <property type="evidence" value="ECO:0007669"/>
    <property type="project" value="UniProtKB-SubCell"/>
</dbReference>
<name>A0A5J4RZM5_9ZZZZ</name>
<evidence type="ECO:0000256" key="7">
    <source>
        <dbReference type="ARBA" id="ARBA00022723"/>
    </source>
</evidence>
<dbReference type="InterPro" id="IPR014729">
    <property type="entry name" value="Rossmann-like_a/b/a_fold"/>
</dbReference>
<keyword evidence="8" id="KW-0547">Nucleotide-binding</keyword>
<dbReference type="FunFam" id="3.40.50.620:FF:000063">
    <property type="entry name" value="Isoleucine--tRNA ligase"/>
    <property type="match status" value="1"/>
</dbReference>
<dbReference type="FunFam" id="3.40.50.620:FF:000205">
    <property type="entry name" value="Isoleucine--tRNA ligase"/>
    <property type="match status" value="1"/>
</dbReference>
<dbReference type="Pfam" id="PF08264">
    <property type="entry name" value="Anticodon_1"/>
    <property type="match status" value="1"/>
</dbReference>
<accession>A0A5J4RZM5</accession>
<dbReference type="InterPro" id="IPR002300">
    <property type="entry name" value="aa-tRNA-synth_Ia"/>
</dbReference>
<dbReference type="GO" id="GO:0005524">
    <property type="term" value="F:ATP binding"/>
    <property type="evidence" value="ECO:0007669"/>
    <property type="project" value="UniProtKB-KW"/>
</dbReference>
<evidence type="ECO:0000256" key="9">
    <source>
        <dbReference type="ARBA" id="ARBA00022833"/>
    </source>
</evidence>
<dbReference type="GO" id="GO:0002161">
    <property type="term" value="F:aminoacyl-tRNA deacylase activity"/>
    <property type="evidence" value="ECO:0007669"/>
    <property type="project" value="InterPro"/>
</dbReference>
<keyword evidence="7" id="KW-0479">Metal-binding</keyword>
<feature type="domain" description="Aminoacyl-tRNA synthetase class Ia" evidence="15">
    <location>
        <begin position="330"/>
        <end position="1036"/>
    </location>
</feature>
<evidence type="ECO:0000256" key="12">
    <source>
        <dbReference type="ARBA" id="ARBA00023146"/>
    </source>
</evidence>
<dbReference type="EMBL" id="SNRY01000540">
    <property type="protein sequence ID" value="KAA6339386.1"/>
    <property type="molecule type" value="Genomic_DNA"/>
</dbReference>
<sequence>MKASTVFLSPFTGRVGNLSFSVVDGQQMVQTVKRQPKNPRSLKQMEQRVQLSNVLSTYHLLSSFLYEAYEAIPPKLNFYNLFVRQNLNQTKVYLTKEEAEARACVVAPYHISEGSLPTIKMSVLGNALVSSLRVPERYQITEETSSKEVTSMLLGCNSFLHPRHQIAVIYLQQIVSPHTGMPQVSLHQYDLDLFSGDDTPFYYEIPRKLFCVHNGYIGTDETLEAGGIAYVITRRGTTRLRTSTQSIVLTPNNTLYKEYASEKKKTEAAHSYGSKVSEEKNLTNPYCINDNFHNFEAENESKCLLYNDTEMDKKFAEHSGLDLARINKEVLKEWDGNDVFAKSTTEREGCPSFVFYEGPPSANGMPGIHHVMARTIKDIFCRYKTMKGFRVMRKAGWDTHGLPVELGVEKSLGITKEDIGKKISVADYNAACRKDVMKYTKEWEGLTHKMGYWVDMDDPYITYDNRYIETLWWLLSRLYEKGLLYKGYTIQPYSPAAGTGLSSHELNQPGCYRDVKDTTVTAQFRIKHPKPEMAAWGTPYFLAWTTTPWTLPSNTALCVGKNIDYVAVQSYNAYTGQPITVVLAKELLDQHFNPKAAGLALEDYKPGDKLIPFNVVGKYKGSDLLGMEYEQLIPWVAPGEGAFRVISGDYVTTEDGTGIVHIAPTFGADDAQVAKAAGVPPLQLINKKGELRPMVDLTGKFYLLEELDEAFVKERINVSLYKEYAGRFVKNDYDPNLTEKDETLDIAICMMLKSANKAFKIEKHTHNYPHCWRTDKPVLYYPLDSWFIRSTACKERMAELNKSIHWKPESTGTGRFGKWLENLNDWNLSRSRYWGTPLPIWRTEDTGEEICIQSVEALYNEIEKSVAAGFMKANPYKDKGFVPGDYNAENYNKIDLHRPYVDDIILASKTGKPMKREADLIDVWFDSGAMPYAQIHYPFENKEILDRGEVYPADFIAEGVDQTRGWFFTLHAIAAMAFDTISFKAVVSNGLVLDKFGNKMSKRLGNAVDPFTTIEQYGSDPLRWYMITNASPWDNLKFNTEGIEEVQRKFFGTLYNTYSFFALYANVDGFEYKETNIPMSERPEIDRWILSALHSLIKETDACYNDYEPTKAGRLISDFVNDNLSNWYVRLNRKRFWGGEYSQDKISAYQTLYTCLETVARLMAPIAPFYADRLYTDLITATKRDTVVSVHLAKYPAYNAGMVDTELETRMQTAQDITSMVLALRRKVNIKVRQPLQRIMIPVINDEQRKHIEAVKNLIISEVNVKEVNFVDGTAGILVKKVKCDFKKLGPKFGKQMKAVAKAVEEMSQEAIAELEKEGKYAFNLDGATVVVETADVEIINEDIPGWLVANEGKLTVALEVTITEALRHEGIARELINRIQNIRKSSGFEITDKIRIVLSKNPQADGAVNEYNSYICNQVLGNSLVLADTVENGVELEFDDFSLFINITKSSN</sequence>
<dbReference type="InterPro" id="IPR002301">
    <property type="entry name" value="Ile-tRNA-ligase"/>
</dbReference>
<dbReference type="PRINTS" id="PR00984">
    <property type="entry name" value="TRNASYNTHILE"/>
</dbReference>
<dbReference type="HAMAP" id="MF_02003">
    <property type="entry name" value="Ile_tRNA_synth_type2"/>
    <property type="match status" value="1"/>
</dbReference>
<dbReference type="GO" id="GO:0004822">
    <property type="term" value="F:isoleucine-tRNA ligase activity"/>
    <property type="evidence" value="ECO:0007669"/>
    <property type="project" value="UniProtKB-EC"/>
</dbReference>
<keyword evidence="12" id="KW-0030">Aminoacyl-tRNA synthetase</keyword>
<dbReference type="CDD" id="cd00818">
    <property type="entry name" value="IleRS_core"/>
    <property type="match status" value="1"/>
</dbReference>
<evidence type="ECO:0000256" key="1">
    <source>
        <dbReference type="ARBA" id="ARBA00001947"/>
    </source>
</evidence>
<dbReference type="PANTHER" id="PTHR42780:SF1">
    <property type="entry name" value="ISOLEUCINE--TRNA LIGASE, CYTOPLASMIC"/>
    <property type="match status" value="1"/>
</dbReference>
<dbReference type="NCBIfam" id="TIGR00392">
    <property type="entry name" value="ileS"/>
    <property type="match status" value="1"/>
</dbReference>
<dbReference type="InterPro" id="IPR013155">
    <property type="entry name" value="M/V/L/I-tRNA-synth_anticd-bd"/>
</dbReference>
<dbReference type="InterPro" id="IPR023586">
    <property type="entry name" value="Ile-tRNA-ligase_type2"/>
</dbReference>
<dbReference type="SUPFAM" id="SSF50677">
    <property type="entry name" value="ValRS/IleRS/LeuRS editing domain"/>
    <property type="match status" value="1"/>
</dbReference>
<evidence type="ECO:0000256" key="13">
    <source>
        <dbReference type="ARBA" id="ARBA00025217"/>
    </source>
</evidence>
<proteinExistence type="inferred from homology"/>
<evidence type="ECO:0000256" key="8">
    <source>
        <dbReference type="ARBA" id="ARBA00022741"/>
    </source>
</evidence>